<dbReference type="EMBL" id="QZWG01000009">
    <property type="protein sequence ID" value="RZB93953.1"/>
    <property type="molecule type" value="Genomic_DNA"/>
</dbReference>
<keyword evidence="8" id="KW-1185">Reference proteome</keyword>
<dbReference type="InterPro" id="IPR036396">
    <property type="entry name" value="Cyt_P450_sf"/>
</dbReference>
<keyword evidence="6" id="KW-1133">Transmembrane helix</keyword>
<accession>A0A445J6C3</accession>
<dbReference type="PANTHER" id="PTHR47955">
    <property type="entry name" value="CYTOCHROME P450 FAMILY 71 PROTEIN"/>
    <property type="match status" value="1"/>
</dbReference>
<comment type="caution">
    <text evidence="7">The sequence shown here is derived from an EMBL/GenBank/DDBJ whole genome shotgun (WGS) entry which is preliminary data.</text>
</comment>
<evidence type="ECO:0000256" key="1">
    <source>
        <dbReference type="ARBA" id="ARBA00010617"/>
    </source>
</evidence>
<keyword evidence="6" id="KW-0472">Membrane</keyword>
<dbReference type="Proteomes" id="UP000289340">
    <property type="component" value="Chromosome 9"/>
</dbReference>
<dbReference type="CDD" id="cd11072">
    <property type="entry name" value="CYP71-like"/>
    <property type="match status" value="1"/>
</dbReference>
<feature type="transmembrane region" description="Helical" evidence="6">
    <location>
        <begin position="35"/>
        <end position="54"/>
    </location>
</feature>
<dbReference type="GO" id="GO:0005506">
    <property type="term" value="F:iron ion binding"/>
    <property type="evidence" value="ECO:0007669"/>
    <property type="project" value="InterPro"/>
</dbReference>
<name>A0A445J6C3_GLYSO</name>
<keyword evidence="3 4" id="KW-0408">Iron</keyword>
<sequence>MHEVVNQHVILLLNITILKHMQKSMSNFLNGTTSLWFFLFMLALFTTIASLLLSKLNTKSNLAKKNSPPSPPKLPIIGNLYQFGTLTHRTLQSLAQTYGPLMLLHFGKVPVLVISNAEAAREVLKTQDHVFSNRPKLKMYEIFLYGFRGVASAPYGPYWRQVKSISVLHLLSPKKVQSFREVREEELVAMIEKVRLSCCSSASLMKVLNLTNLLTQVTNDIVCRCVIGRRCDESEVRGPISEMEELLGASVLGDYIPWLHWLGRVNGVYGRAERVAKKLDEFYDRVVEEHVSKRGRDDKHYGNDFVDILLSIQATDFQNDQTFVKSLIMDMLAAGTDTILAVIEWAMTELLRHPNAMQKLQDEVRSVVATGEEDRTHITEDDLNDMPYLKAVIKETLRLHPATPVLIPRESMQDTKVMGYDIAAGTQVLVNAWAISVDPSYWDQPLEFQPERHLNSSIDIKGHDFQFIPFGAGRRGCPGIAFAMLLNELVLANIVHQFDWAVPGGLLGEKALDLSETTGLSVHKKLPLMALASPHHLSQN</sequence>
<evidence type="ECO:0000256" key="4">
    <source>
        <dbReference type="PIRSR" id="PIRSR602401-1"/>
    </source>
</evidence>
<feature type="binding site" description="axial binding residue" evidence="4">
    <location>
        <position position="477"/>
    </location>
    <ligand>
        <name>heme</name>
        <dbReference type="ChEBI" id="CHEBI:30413"/>
    </ligand>
    <ligandPart>
        <name>Fe</name>
        <dbReference type="ChEBI" id="CHEBI:18248"/>
    </ligandPart>
</feature>
<evidence type="ECO:0000313" key="7">
    <source>
        <dbReference type="EMBL" id="RZB93953.1"/>
    </source>
</evidence>
<dbReference type="InterPro" id="IPR002401">
    <property type="entry name" value="Cyt_P450_E_grp-I"/>
</dbReference>
<dbReference type="SUPFAM" id="SSF48264">
    <property type="entry name" value="Cytochrome P450"/>
    <property type="match status" value="1"/>
</dbReference>
<dbReference type="InterPro" id="IPR017972">
    <property type="entry name" value="Cyt_P450_CS"/>
</dbReference>
<comment type="cofactor">
    <cofactor evidence="4">
        <name>heme</name>
        <dbReference type="ChEBI" id="CHEBI:30413"/>
    </cofactor>
</comment>
<dbReference type="Gramene" id="XM_028324412.1">
    <property type="protein sequence ID" value="XP_028180213.1"/>
    <property type="gene ID" value="LOC114367265"/>
</dbReference>
<evidence type="ECO:0000256" key="6">
    <source>
        <dbReference type="SAM" id="Phobius"/>
    </source>
</evidence>
<evidence type="ECO:0000256" key="5">
    <source>
        <dbReference type="RuleBase" id="RU000461"/>
    </source>
</evidence>
<keyword evidence="5" id="KW-0503">Monooxygenase</keyword>
<organism evidence="7 8">
    <name type="scientific">Glycine soja</name>
    <name type="common">Wild soybean</name>
    <dbReference type="NCBI Taxonomy" id="3848"/>
    <lineage>
        <taxon>Eukaryota</taxon>
        <taxon>Viridiplantae</taxon>
        <taxon>Streptophyta</taxon>
        <taxon>Embryophyta</taxon>
        <taxon>Tracheophyta</taxon>
        <taxon>Spermatophyta</taxon>
        <taxon>Magnoliopsida</taxon>
        <taxon>eudicotyledons</taxon>
        <taxon>Gunneridae</taxon>
        <taxon>Pentapetalae</taxon>
        <taxon>rosids</taxon>
        <taxon>fabids</taxon>
        <taxon>Fabales</taxon>
        <taxon>Fabaceae</taxon>
        <taxon>Papilionoideae</taxon>
        <taxon>50 kb inversion clade</taxon>
        <taxon>NPAAA clade</taxon>
        <taxon>indigoferoid/millettioid clade</taxon>
        <taxon>Phaseoleae</taxon>
        <taxon>Glycine</taxon>
        <taxon>Glycine subgen. Soja</taxon>
    </lineage>
</organism>
<dbReference type="GO" id="GO:0020037">
    <property type="term" value="F:heme binding"/>
    <property type="evidence" value="ECO:0007669"/>
    <property type="project" value="InterPro"/>
</dbReference>
<reference evidence="7 8" key="1">
    <citation type="submission" date="2018-09" db="EMBL/GenBank/DDBJ databases">
        <title>A high-quality reference genome of wild soybean provides a powerful tool to mine soybean genomes.</title>
        <authorList>
            <person name="Xie M."/>
            <person name="Chung C.Y.L."/>
            <person name="Li M.-W."/>
            <person name="Wong F.-L."/>
            <person name="Chan T.-F."/>
            <person name="Lam H.-M."/>
        </authorList>
    </citation>
    <scope>NUCLEOTIDE SEQUENCE [LARGE SCALE GENOMIC DNA]</scope>
    <source>
        <strain evidence="8">cv. W05</strain>
        <tissue evidence="7">Hypocotyl of etiolated seedlings</tissue>
    </source>
</reference>
<dbReference type="AlphaFoldDB" id="A0A445J6C3"/>
<dbReference type="Gene3D" id="1.10.630.10">
    <property type="entry name" value="Cytochrome P450"/>
    <property type="match status" value="1"/>
</dbReference>
<dbReference type="PROSITE" id="PS00086">
    <property type="entry name" value="CYTOCHROME_P450"/>
    <property type="match status" value="1"/>
</dbReference>
<comment type="similarity">
    <text evidence="1 5">Belongs to the cytochrome P450 family.</text>
</comment>
<dbReference type="PRINTS" id="PR00463">
    <property type="entry name" value="EP450I"/>
</dbReference>
<keyword evidence="2 4" id="KW-0479">Metal-binding</keyword>
<keyword evidence="6" id="KW-0812">Transmembrane</keyword>
<dbReference type="InterPro" id="IPR001128">
    <property type="entry name" value="Cyt_P450"/>
</dbReference>
<evidence type="ECO:0000256" key="3">
    <source>
        <dbReference type="ARBA" id="ARBA00023004"/>
    </source>
</evidence>
<evidence type="ECO:0000313" key="8">
    <source>
        <dbReference type="Proteomes" id="UP000289340"/>
    </source>
</evidence>
<evidence type="ECO:0000256" key="2">
    <source>
        <dbReference type="ARBA" id="ARBA00022723"/>
    </source>
</evidence>
<dbReference type="Pfam" id="PF00067">
    <property type="entry name" value="p450"/>
    <property type="match status" value="1"/>
</dbReference>
<dbReference type="PANTHER" id="PTHR47955:SF15">
    <property type="entry name" value="CYTOCHROME P450 71A2-LIKE"/>
    <property type="match status" value="1"/>
</dbReference>
<protein>
    <submittedName>
        <fullName evidence="7">Cytochrome P450 71A26</fullName>
    </submittedName>
</protein>
<keyword evidence="5" id="KW-0560">Oxidoreductase</keyword>
<dbReference type="FunFam" id="1.10.630.10:FF:000011">
    <property type="entry name" value="Cytochrome P450 83B1"/>
    <property type="match status" value="1"/>
</dbReference>
<dbReference type="GO" id="GO:0016705">
    <property type="term" value="F:oxidoreductase activity, acting on paired donors, with incorporation or reduction of molecular oxygen"/>
    <property type="evidence" value="ECO:0007669"/>
    <property type="project" value="InterPro"/>
</dbReference>
<gene>
    <name evidence="7" type="ORF">D0Y65_025311</name>
</gene>
<dbReference type="PRINTS" id="PR00385">
    <property type="entry name" value="P450"/>
</dbReference>
<proteinExistence type="inferred from homology"/>
<dbReference type="GO" id="GO:0004497">
    <property type="term" value="F:monooxygenase activity"/>
    <property type="evidence" value="ECO:0007669"/>
    <property type="project" value="UniProtKB-KW"/>
</dbReference>
<keyword evidence="4 5" id="KW-0349">Heme</keyword>